<accession>A0A0S2TDX6</accession>
<protein>
    <submittedName>
        <fullName evidence="2">Nucleoprotein/polynucleotide-associated enzyme</fullName>
    </submittedName>
</protein>
<reference evidence="2" key="1">
    <citation type="submission" date="2015-10" db="EMBL/GenBank/DDBJ databases">
        <title>Description of Candidatus Tenderia electrophaga gen. nov, sp. nov., an Uncultivated Electroautotroph from a Biocathode Enrichment.</title>
        <authorList>
            <person name="Eddie B.J."/>
            <person name="Malanoski A.P."/>
            <person name="Wang Z."/>
            <person name="Hall R.J."/>
            <person name="Oh S.D."/>
            <person name="Heiner C."/>
            <person name="Lin B."/>
            <person name="Strycharz-Glaven S.M."/>
        </authorList>
    </citation>
    <scope>NUCLEOTIDE SEQUENCE [LARGE SCALE GENOMIC DNA]</scope>
    <source>
        <strain evidence="2">NRL1</strain>
    </source>
</reference>
<feature type="compositionally biased region" description="Basic and acidic residues" evidence="1">
    <location>
        <begin position="56"/>
        <end position="71"/>
    </location>
</feature>
<dbReference type="AlphaFoldDB" id="A0A0S2TDX6"/>
<dbReference type="Proteomes" id="UP000055136">
    <property type="component" value="Chromosome"/>
</dbReference>
<proteinExistence type="predicted"/>
<dbReference type="EMBL" id="CP013099">
    <property type="protein sequence ID" value="ALP53331.1"/>
    <property type="molecule type" value="Genomic_DNA"/>
</dbReference>
<gene>
    <name evidence="2" type="ORF">Tel_09290</name>
</gene>
<evidence type="ECO:0000313" key="3">
    <source>
        <dbReference type="Proteomes" id="UP000055136"/>
    </source>
</evidence>
<organism evidence="2 3">
    <name type="scientific">Candidatus Tenderia electrophaga</name>
    <dbReference type="NCBI Taxonomy" id="1748243"/>
    <lineage>
        <taxon>Bacteria</taxon>
        <taxon>Pseudomonadati</taxon>
        <taxon>Pseudomonadota</taxon>
        <taxon>Gammaproteobacteria</taxon>
        <taxon>Candidatus Tenderiales</taxon>
        <taxon>Candidatus Tenderiaceae</taxon>
        <taxon>Candidatus Tenderia</taxon>
    </lineage>
</organism>
<name>A0A0S2TDX6_9GAMM</name>
<feature type="compositionally biased region" description="Basic residues" evidence="1">
    <location>
        <begin position="16"/>
        <end position="36"/>
    </location>
</feature>
<dbReference type="STRING" id="1748243.Tel_09290"/>
<dbReference type="KEGG" id="tee:Tel_09290"/>
<dbReference type="InterPro" id="IPR018636">
    <property type="entry name" value="DUF2058"/>
</dbReference>
<dbReference type="Pfam" id="PF09831">
    <property type="entry name" value="DUF2058"/>
    <property type="match status" value="1"/>
</dbReference>
<evidence type="ECO:0000313" key="2">
    <source>
        <dbReference type="EMBL" id="ALP53331.1"/>
    </source>
</evidence>
<sequence length="181" mass="20437">MANSLIDQLKKSGLVGKHKAQKVKHSQYKNKKRKDKKGAAAATDEAKRLAQQAQAEKVERDRQLNQQRKEEAERKAVAAQVRQLIETNRVEARDGEIAYHFSDAKVVKHLYVSEPVHKHLSNGRLAIAKLDEAYELVPAAVAEKIKQRDPQCIISCAVSETPEPDADDPYADYKIPDDLMW</sequence>
<keyword evidence="3" id="KW-1185">Reference proteome</keyword>
<feature type="region of interest" description="Disordered" evidence="1">
    <location>
        <begin position="1"/>
        <end position="71"/>
    </location>
</feature>
<evidence type="ECO:0000256" key="1">
    <source>
        <dbReference type="SAM" id="MobiDB-lite"/>
    </source>
</evidence>